<proteinExistence type="predicted"/>
<evidence type="ECO:0000313" key="2">
    <source>
        <dbReference type="EMBL" id="CAE2329875.1"/>
    </source>
</evidence>
<name>A0A7S4UG18_GUITH</name>
<organism evidence="2">
    <name type="scientific">Guillardia theta</name>
    <name type="common">Cryptophyte</name>
    <name type="synonym">Cryptomonas phi</name>
    <dbReference type="NCBI Taxonomy" id="55529"/>
    <lineage>
        <taxon>Eukaryota</taxon>
        <taxon>Cryptophyceae</taxon>
        <taxon>Pyrenomonadales</taxon>
        <taxon>Geminigeraceae</taxon>
        <taxon>Guillardia</taxon>
    </lineage>
</organism>
<gene>
    <name evidence="2" type="ORF">GTHE00462_LOCUS32528</name>
</gene>
<dbReference type="EMBL" id="HBKN01041616">
    <property type="protein sequence ID" value="CAE2329875.1"/>
    <property type="molecule type" value="Transcribed_RNA"/>
</dbReference>
<sequence length="448" mass="49845">MHNLLTALAPRESSYTVPGREDSLERASTESIARCAIATMPSTTPVTKKEEPAKMGGLALPDVVRELLKDPTVLRWDARDGVYEVMHGENFERRFNELRKVRNKVKSNGTERPFSRMYNFFILEQGDKWARTGTRFRPRNQIGLPDQEFLAQVKPPEVRKVQIAHALHGKSSPQFAEGSLDSCVPLHASRIESAKHEHELNHLSVESATQDISSVPLRTPKMMSVSSRKHIHASHGDVESLIPSYVYSPTPTVLGKRGRDLSADRSFLFNEVDAVTTRRLRVVNVHDPSHPSLPVRSWDPLASLDEVKQERLRESHNLDPLTCLDSLDHRGIEHDLVYASLDVEEAVDSALRPVALVDELKGAKWIHQEHLEDPSDGMSSGFPSPEGVASICEDFVGSPLDLGPAAYDAHEELTALICGSHSHSKDGLLLDTLDDAPWPMVDDIDAGW</sequence>
<feature type="region of interest" description="Disordered" evidence="1">
    <location>
        <begin position="1"/>
        <end position="24"/>
    </location>
</feature>
<accession>A0A7S4UG18</accession>
<protein>
    <submittedName>
        <fullName evidence="2">Uncharacterized protein</fullName>
    </submittedName>
</protein>
<evidence type="ECO:0000256" key="1">
    <source>
        <dbReference type="SAM" id="MobiDB-lite"/>
    </source>
</evidence>
<dbReference type="AlphaFoldDB" id="A0A7S4UG18"/>
<reference evidence="2" key="1">
    <citation type="submission" date="2021-01" db="EMBL/GenBank/DDBJ databases">
        <authorList>
            <person name="Corre E."/>
            <person name="Pelletier E."/>
            <person name="Niang G."/>
            <person name="Scheremetjew M."/>
            <person name="Finn R."/>
            <person name="Kale V."/>
            <person name="Holt S."/>
            <person name="Cochrane G."/>
            <person name="Meng A."/>
            <person name="Brown T."/>
            <person name="Cohen L."/>
        </authorList>
    </citation>
    <scope>NUCLEOTIDE SEQUENCE</scope>
    <source>
        <strain evidence="2">CCMP 2712</strain>
    </source>
</reference>